<feature type="transmembrane region" description="Helical" evidence="2">
    <location>
        <begin position="80"/>
        <end position="98"/>
    </location>
</feature>
<accession>A0A2K9V480</accession>
<keyword evidence="2" id="KW-0472">Membrane</keyword>
<proteinExistence type="predicted"/>
<keyword evidence="4" id="KW-1185">Reference proteome</keyword>
<evidence type="ECO:0000313" key="3">
    <source>
        <dbReference type="EMBL" id="AUV56876.1"/>
    </source>
</evidence>
<dbReference type="EMBL" id="MG711467">
    <property type="protein sequence ID" value="AUV56876.1"/>
    <property type="molecule type" value="Genomic_DNA"/>
</dbReference>
<dbReference type="RefSeq" id="YP_009797426.1">
    <property type="nucleotide sequence ID" value="NC_047914.1"/>
</dbReference>
<keyword evidence="2" id="KW-0812">Transmembrane</keyword>
<dbReference type="GeneID" id="54987840"/>
<name>A0A2K9V480_9CAUD</name>
<evidence type="ECO:0000313" key="4">
    <source>
        <dbReference type="Proteomes" id="UP000241620"/>
    </source>
</evidence>
<dbReference type="Proteomes" id="UP000241620">
    <property type="component" value="Segment"/>
</dbReference>
<evidence type="ECO:0000256" key="2">
    <source>
        <dbReference type="SAM" id="Phobius"/>
    </source>
</evidence>
<keyword evidence="2" id="KW-1133">Transmembrane helix</keyword>
<organism evidence="3 4">
    <name type="scientific">Faecalibacterium phage FP_Taranis</name>
    <dbReference type="NCBI Taxonomy" id="2070186"/>
    <lineage>
        <taxon>Viruses</taxon>
        <taxon>Duplodnaviria</taxon>
        <taxon>Heunggongvirae</taxon>
        <taxon>Uroviricota</taxon>
        <taxon>Caudoviricetes</taxon>
        <taxon>Taranisvirus</taxon>
        <taxon>Taranisvirus taranis</taxon>
    </lineage>
</organism>
<evidence type="ECO:0000256" key="1">
    <source>
        <dbReference type="SAM" id="MobiDB-lite"/>
    </source>
</evidence>
<dbReference type="KEGG" id="vg:54987840"/>
<feature type="region of interest" description="Disordered" evidence="1">
    <location>
        <begin position="1"/>
        <end position="20"/>
    </location>
</feature>
<feature type="compositionally biased region" description="Basic and acidic residues" evidence="1">
    <location>
        <begin position="7"/>
        <end position="20"/>
    </location>
</feature>
<sequence length="102" mass="11692">MDQPITRAEHEEFKRRLEEENARQDRRIALLEESVSKMGALSTSVEKLALSMESMVREQEKQGKRLETLESRDGELWRKAVGYAVTAIIGAFLGYVFTQIGF</sequence>
<reference evidence="3 4" key="1">
    <citation type="submission" date="2017-12" db="EMBL/GenBank/DDBJ databases">
        <title>Phages infecting Faecalibacterium prausnitzii belong to novel viral genera that help decipher intestinal viromes.</title>
        <authorList>
            <person name="Petit M.-A."/>
            <person name="De Paepe M."/>
            <person name="Benevides L."/>
            <person name="Langella P."/>
        </authorList>
    </citation>
    <scope>NUCLEOTIDE SEQUENCE [LARGE SCALE GENOMIC DNA]</scope>
</reference>
<protein>
    <submittedName>
        <fullName evidence="3">Uncharacterized protein</fullName>
    </submittedName>
</protein>